<sequence length="112" mass="12683">MSITFHLPSSQVNQDDLYRLELTIQDDGTVDWDEISYIEIMVTTSDGRPTANSRMATWAASGPSWHSVWAQQWFKDLEVYGSYRFTVSLQTYAGTIKQASSTTITVAPYFSN</sequence>
<comment type="caution">
    <text evidence="1">The sequence shown here is derived from an EMBL/GenBank/DDBJ whole genome shotgun (WGS) entry which is preliminary data.</text>
</comment>
<gene>
    <name evidence="1" type="ORF">NPX13_g10450</name>
</gene>
<reference evidence="1" key="1">
    <citation type="submission" date="2022-07" db="EMBL/GenBank/DDBJ databases">
        <title>Genome Sequence of Xylaria arbuscula.</title>
        <authorList>
            <person name="Buettner E."/>
        </authorList>
    </citation>
    <scope>NUCLEOTIDE SEQUENCE</scope>
    <source>
        <strain evidence="1">VT107</strain>
    </source>
</reference>
<keyword evidence="2" id="KW-1185">Reference proteome</keyword>
<evidence type="ECO:0000313" key="1">
    <source>
        <dbReference type="EMBL" id="KAJ3555031.1"/>
    </source>
</evidence>
<accession>A0A9W8N4S1</accession>
<dbReference type="AlphaFoldDB" id="A0A9W8N4S1"/>
<proteinExistence type="predicted"/>
<dbReference type="EMBL" id="JANPWZ010002953">
    <property type="protein sequence ID" value="KAJ3555031.1"/>
    <property type="molecule type" value="Genomic_DNA"/>
</dbReference>
<evidence type="ECO:0000313" key="2">
    <source>
        <dbReference type="Proteomes" id="UP001148614"/>
    </source>
</evidence>
<dbReference type="Proteomes" id="UP001148614">
    <property type="component" value="Unassembled WGS sequence"/>
</dbReference>
<name>A0A9W8N4S1_9PEZI</name>
<organism evidence="1 2">
    <name type="scientific">Xylaria arbuscula</name>
    <dbReference type="NCBI Taxonomy" id="114810"/>
    <lineage>
        <taxon>Eukaryota</taxon>
        <taxon>Fungi</taxon>
        <taxon>Dikarya</taxon>
        <taxon>Ascomycota</taxon>
        <taxon>Pezizomycotina</taxon>
        <taxon>Sordariomycetes</taxon>
        <taxon>Xylariomycetidae</taxon>
        <taxon>Xylariales</taxon>
        <taxon>Xylariaceae</taxon>
        <taxon>Xylaria</taxon>
    </lineage>
</organism>
<protein>
    <submittedName>
        <fullName evidence="1">Uncharacterized protein</fullName>
    </submittedName>
</protein>